<organism evidence="1 2">
    <name type="scientific">Catharanthus roseus</name>
    <name type="common">Madagascar periwinkle</name>
    <name type="synonym">Vinca rosea</name>
    <dbReference type="NCBI Taxonomy" id="4058"/>
    <lineage>
        <taxon>Eukaryota</taxon>
        <taxon>Viridiplantae</taxon>
        <taxon>Streptophyta</taxon>
        <taxon>Embryophyta</taxon>
        <taxon>Tracheophyta</taxon>
        <taxon>Spermatophyta</taxon>
        <taxon>Magnoliopsida</taxon>
        <taxon>eudicotyledons</taxon>
        <taxon>Gunneridae</taxon>
        <taxon>Pentapetalae</taxon>
        <taxon>asterids</taxon>
        <taxon>lamiids</taxon>
        <taxon>Gentianales</taxon>
        <taxon>Apocynaceae</taxon>
        <taxon>Rauvolfioideae</taxon>
        <taxon>Vinceae</taxon>
        <taxon>Catharanthinae</taxon>
        <taxon>Catharanthus</taxon>
    </lineage>
</organism>
<dbReference type="Proteomes" id="UP001060085">
    <property type="component" value="Linkage Group LG01"/>
</dbReference>
<dbReference type="EMBL" id="CM044701">
    <property type="protein sequence ID" value="KAI5683653.1"/>
    <property type="molecule type" value="Genomic_DNA"/>
</dbReference>
<evidence type="ECO:0000313" key="1">
    <source>
        <dbReference type="EMBL" id="KAI5683653.1"/>
    </source>
</evidence>
<reference evidence="2" key="1">
    <citation type="journal article" date="2023" name="Nat. Plants">
        <title>Single-cell RNA sequencing provides a high-resolution roadmap for understanding the multicellular compartmentation of specialized metabolism.</title>
        <authorList>
            <person name="Sun S."/>
            <person name="Shen X."/>
            <person name="Li Y."/>
            <person name="Li Y."/>
            <person name="Wang S."/>
            <person name="Li R."/>
            <person name="Zhang H."/>
            <person name="Shen G."/>
            <person name="Guo B."/>
            <person name="Wei J."/>
            <person name="Xu J."/>
            <person name="St-Pierre B."/>
            <person name="Chen S."/>
            <person name="Sun C."/>
        </authorList>
    </citation>
    <scope>NUCLEOTIDE SEQUENCE [LARGE SCALE GENOMIC DNA]</scope>
</reference>
<keyword evidence="2" id="KW-1185">Reference proteome</keyword>
<comment type="caution">
    <text evidence="1">The sequence shown here is derived from an EMBL/GenBank/DDBJ whole genome shotgun (WGS) entry which is preliminary data.</text>
</comment>
<name>A0ACC0CFW0_CATRO</name>
<accession>A0ACC0CFW0</accession>
<protein>
    <submittedName>
        <fullName evidence="1">Uncharacterized protein</fullName>
    </submittedName>
</protein>
<gene>
    <name evidence="1" type="ORF">M9H77_04881</name>
</gene>
<evidence type="ECO:0000313" key="2">
    <source>
        <dbReference type="Proteomes" id="UP001060085"/>
    </source>
</evidence>
<sequence length="122" mass="13532">MYEVRADRYRTEWLTTTQYTNLCDVWSPYAFKKKRETTRVTICRGVVARGPASTPAGLGHSLSGRIERLHIETGSPMPTDKPLMFKNLNSTPTLLPPFPSTNDKTSQPPTAPPSSSSPPLPM</sequence>
<proteinExistence type="predicted"/>